<accession>M0LVP8</accession>
<comment type="subunit">
    <text evidence="6">Homodimer.</text>
</comment>
<name>M0LVP8_9EURY</name>
<dbReference type="Proteomes" id="UP000011566">
    <property type="component" value="Unassembled WGS sequence"/>
</dbReference>
<evidence type="ECO:0000313" key="7">
    <source>
        <dbReference type="EMBL" id="EMA36175.1"/>
    </source>
</evidence>
<comment type="subcellular location">
    <subcellularLocation>
        <location evidence="6">Cytoplasm</location>
    </subcellularLocation>
</comment>
<feature type="binding site" evidence="6">
    <location>
        <position position="126"/>
    </location>
    <ligand>
        <name>S-adenosyl-L-methionine</name>
        <dbReference type="ChEBI" id="CHEBI:59789"/>
    </ligand>
</feature>
<keyword evidence="4 6" id="KW-0949">S-adenosyl-L-methionine</keyword>
<dbReference type="PATRIC" id="fig|1132509.6.peg.3581"/>
<dbReference type="InterPro" id="IPR029026">
    <property type="entry name" value="tRNA_m1G_MTases_N"/>
</dbReference>
<dbReference type="GO" id="GO:0030488">
    <property type="term" value="P:tRNA methylation"/>
    <property type="evidence" value="ECO:0007669"/>
    <property type="project" value="UniProtKB-UniRule"/>
</dbReference>
<evidence type="ECO:0000256" key="1">
    <source>
        <dbReference type="ARBA" id="ARBA00022490"/>
    </source>
</evidence>
<dbReference type="SUPFAM" id="SSF75217">
    <property type="entry name" value="alpha/beta knot"/>
    <property type="match status" value="1"/>
</dbReference>
<reference evidence="7 8" key="1">
    <citation type="journal article" date="2014" name="PLoS Genet.">
        <title>Phylogenetically driven sequencing of extremely halophilic archaea reveals strategies for static and dynamic osmo-response.</title>
        <authorList>
            <person name="Becker E.A."/>
            <person name="Seitzer P.M."/>
            <person name="Tritt A."/>
            <person name="Larsen D."/>
            <person name="Krusor M."/>
            <person name="Yao A.I."/>
            <person name="Wu D."/>
            <person name="Madern D."/>
            <person name="Eisen J.A."/>
            <person name="Darling A.E."/>
            <person name="Facciotti M.T."/>
        </authorList>
    </citation>
    <scope>NUCLEOTIDE SEQUENCE [LARGE SCALE GENOMIC DNA]</scope>
    <source>
        <strain evidence="7 8">100A6</strain>
    </source>
</reference>
<evidence type="ECO:0000313" key="8">
    <source>
        <dbReference type="Proteomes" id="UP000011566"/>
    </source>
</evidence>
<organism evidence="7 8">
    <name type="scientific">Halococcus hamelinensis 100A6</name>
    <dbReference type="NCBI Taxonomy" id="1132509"/>
    <lineage>
        <taxon>Archaea</taxon>
        <taxon>Methanobacteriati</taxon>
        <taxon>Methanobacteriota</taxon>
        <taxon>Stenosarchaea group</taxon>
        <taxon>Halobacteria</taxon>
        <taxon>Halobacteriales</taxon>
        <taxon>Halococcaceae</taxon>
        <taxon>Halococcus</taxon>
    </lineage>
</organism>
<dbReference type="GO" id="GO:0008757">
    <property type="term" value="F:S-adenosylmethionine-dependent methyltransferase activity"/>
    <property type="evidence" value="ECO:0007669"/>
    <property type="project" value="UniProtKB-UniRule"/>
</dbReference>
<dbReference type="GO" id="GO:0005737">
    <property type="term" value="C:cytoplasm"/>
    <property type="evidence" value="ECO:0007669"/>
    <property type="project" value="UniProtKB-SubCell"/>
</dbReference>
<evidence type="ECO:0000256" key="3">
    <source>
        <dbReference type="ARBA" id="ARBA00022679"/>
    </source>
</evidence>
<keyword evidence="3 6" id="KW-0808">Transferase</keyword>
<keyword evidence="2 6" id="KW-0489">Methyltransferase</keyword>
<comment type="function">
    <text evidence="6">Specifically catalyzes the N1-methylation of pseudouridine at position 54 (Psi54) in tRNAs.</text>
</comment>
<dbReference type="RefSeq" id="WP_007695450.1">
    <property type="nucleotide sequence ID" value="NZ_AJRK01000376.1"/>
</dbReference>
<proteinExistence type="inferred from homology"/>
<comment type="catalytic activity">
    <reaction evidence="6">
        <text>pseudouridine(54) in tRNA + S-adenosyl-L-methionine = N(1)-methylpseudouridine(54) in tRNA + S-adenosyl-L-homocysteine + H(+)</text>
        <dbReference type="Rhea" id="RHEA:55292"/>
        <dbReference type="Rhea" id="RHEA-COMP:14140"/>
        <dbReference type="Rhea" id="RHEA-COMP:14141"/>
        <dbReference type="ChEBI" id="CHEBI:15378"/>
        <dbReference type="ChEBI" id="CHEBI:57856"/>
        <dbReference type="ChEBI" id="CHEBI:59789"/>
        <dbReference type="ChEBI" id="CHEBI:65314"/>
        <dbReference type="ChEBI" id="CHEBI:74890"/>
        <dbReference type="EC" id="2.1.1.257"/>
    </reaction>
</comment>
<keyword evidence="5 6" id="KW-0819">tRNA processing</keyword>
<evidence type="ECO:0000256" key="2">
    <source>
        <dbReference type="ARBA" id="ARBA00022603"/>
    </source>
</evidence>
<dbReference type="PANTHER" id="PTHR40703:SF1">
    <property type="entry name" value="TRNA (PSEUDOURIDINE(54)-N(1))-METHYLTRANSFERASE"/>
    <property type="match status" value="1"/>
</dbReference>
<dbReference type="eggNOG" id="arCOG01239">
    <property type="taxonomic scope" value="Archaea"/>
</dbReference>
<dbReference type="EMBL" id="AOMB01000042">
    <property type="protein sequence ID" value="EMA36175.1"/>
    <property type="molecule type" value="Genomic_DNA"/>
</dbReference>
<dbReference type="CDD" id="cd18087">
    <property type="entry name" value="TrmY-like"/>
    <property type="match status" value="1"/>
</dbReference>
<dbReference type="OrthoDB" id="27492at2157"/>
<keyword evidence="8" id="KW-1185">Reference proteome</keyword>
<dbReference type="EC" id="2.1.1.257" evidence="6"/>
<gene>
    <name evidence="6" type="primary">trmY</name>
    <name evidence="7" type="ORF">C447_15421</name>
</gene>
<sequence>MRQFVILGHEAPLSPDFSLDDLAGGAGRLDVLCRCVTAALCLSHGIREDVRVWLVLQDEFTVRFDGSEVRNLNPDERSTAALVRGALDARDGAIGHMAAEGSPGVSIVRFGFEDVLDEVEGTVVELHEDGDPVGEVDPPADPVFVLSDHRDFTAREADLLEARATARVTLGPERLHANHAIPVAHNWLDTEGFRRYEPESTTG</sequence>
<evidence type="ECO:0000256" key="5">
    <source>
        <dbReference type="ARBA" id="ARBA00022694"/>
    </source>
</evidence>
<dbReference type="PANTHER" id="PTHR40703">
    <property type="entry name" value="TRNA (PSEUDOURIDINE(54)-N(1))-METHYLTRANSFERASE"/>
    <property type="match status" value="1"/>
</dbReference>
<dbReference type="Pfam" id="PF04013">
    <property type="entry name" value="Methyltrn_RNA_2"/>
    <property type="match status" value="1"/>
</dbReference>
<dbReference type="GO" id="GO:0008175">
    <property type="term" value="F:tRNA methyltransferase activity"/>
    <property type="evidence" value="ECO:0007669"/>
    <property type="project" value="UniProtKB-UniRule"/>
</dbReference>
<dbReference type="AlphaFoldDB" id="M0LVP8"/>
<dbReference type="NCBIfam" id="NF002560">
    <property type="entry name" value="PRK02135.1"/>
    <property type="match status" value="1"/>
</dbReference>
<keyword evidence="1 6" id="KW-0963">Cytoplasm</keyword>
<dbReference type="HAMAP" id="MF_00587">
    <property type="entry name" value="tRNA_methyltr_TrmY"/>
    <property type="match status" value="1"/>
</dbReference>
<comment type="caution">
    <text evidence="7">The sequence shown here is derived from an EMBL/GenBank/DDBJ whole genome shotgun (WGS) entry which is preliminary data.</text>
</comment>
<evidence type="ECO:0000256" key="6">
    <source>
        <dbReference type="HAMAP-Rule" id="MF_00587"/>
    </source>
</evidence>
<dbReference type="InterPro" id="IPR007158">
    <property type="entry name" value="TrmY"/>
</dbReference>
<dbReference type="Gene3D" id="3.40.1280.10">
    <property type="match status" value="1"/>
</dbReference>
<comment type="caution">
    <text evidence="6">Lacks conserved residue(s) required for the propagation of feature annotation.</text>
</comment>
<comment type="similarity">
    <text evidence="6">Belongs to the methyltransferase superfamily. TrmY family.</text>
</comment>
<evidence type="ECO:0000256" key="4">
    <source>
        <dbReference type="ARBA" id="ARBA00022691"/>
    </source>
</evidence>
<protein>
    <recommendedName>
        <fullName evidence="6">tRNA (pseudouridine(54)-N(1))-methyltransferase</fullName>
        <ecNumber evidence="6">2.1.1.257</ecNumber>
    </recommendedName>
</protein>
<dbReference type="InterPro" id="IPR029028">
    <property type="entry name" value="Alpha/beta_knot_MTases"/>
</dbReference>